<keyword evidence="6" id="KW-0805">Transcription regulation</keyword>
<dbReference type="AlphaFoldDB" id="A0ABD3ELK4"/>
<dbReference type="Proteomes" id="UP001632038">
    <property type="component" value="Unassembled WGS sequence"/>
</dbReference>
<evidence type="ECO:0000256" key="2">
    <source>
        <dbReference type="ARBA" id="ARBA00004496"/>
    </source>
</evidence>
<keyword evidence="8" id="KW-0804">Transcription</keyword>
<comment type="caution">
    <text evidence="10">The sequence shown here is derived from an EMBL/GenBank/DDBJ whole genome shotgun (WGS) entry which is preliminary data.</text>
</comment>
<dbReference type="GO" id="GO:0005634">
    <property type="term" value="C:nucleus"/>
    <property type="evidence" value="ECO:0007669"/>
    <property type="project" value="UniProtKB-SubCell"/>
</dbReference>
<reference evidence="11" key="1">
    <citation type="journal article" date="2024" name="IScience">
        <title>Strigolactones Initiate the Formation of Haustorium-like Structures in Castilleja.</title>
        <authorList>
            <person name="Buerger M."/>
            <person name="Peterson D."/>
            <person name="Chory J."/>
        </authorList>
    </citation>
    <scope>NUCLEOTIDE SEQUENCE [LARGE SCALE GENOMIC DNA]</scope>
</reference>
<dbReference type="GO" id="GO:0005737">
    <property type="term" value="C:cytoplasm"/>
    <property type="evidence" value="ECO:0007669"/>
    <property type="project" value="UniProtKB-SubCell"/>
</dbReference>
<accession>A0ABD3ELK4</accession>
<proteinExistence type="inferred from homology"/>
<keyword evidence="5" id="KW-0963">Cytoplasm</keyword>
<evidence type="ECO:0000313" key="11">
    <source>
        <dbReference type="Proteomes" id="UP001632038"/>
    </source>
</evidence>
<protein>
    <recommendedName>
        <fullName evidence="4">CCR4-NOT transcription complex subunit 11</fullName>
    </recommendedName>
</protein>
<name>A0ABD3ELK4_9LAMI</name>
<keyword evidence="11" id="KW-1185">Reference proteome</keyword>
<comment type="similarity">
    <text evidence="3">Belongs to the CNOT11 family.</text>
</comment>
<evidence type="ECO:0000256" key="6">
    <source>
        <dbReference type="ARBA" id="ARBA00023015"/>
    </source>
</evidence>
<keyword evidence="7" id="KW-0943">RNA-mediated gene silencing</keyword>
<organism evidence="10 11">
    <name type="scientific">Castilleja foliolosa</name>
    <dbReference type="NCBI Taxonomy" id="1961234"/>
    <lineage>
        <taxon>Eukaryota</taxon>
        <taxon>Viridiplantae</taxon>
        <taxon>Streptophyta</taxon>
        <taxon>Embryophyta</taxon>
        <taxon>Tracheophyta</taxon>
        <taxon>Spermatophyta</taxon>
        <taxon>Magnoliopsida</taxon>
        <taxon>eudicotyledons</taxon>
        <taxon>Gunneridae</taxon>
        <taxon>Pentapetalae</taxon>
        <taxon>asterids</taxon>
        <taxon>lamiids</taxon>
        <taxon>Lamiales</taxon>
        <taxon>Orobanchaceae</taxon>
        <taxon>Pedicularideae</taxon>
        <taxon>Castillejinae</taxon>
        <taxon>Castilleja</taxon>
    </lineage>
</organism>
<dbReference type="Pfam" id="PF10155">
    <property type="entry name" value="CNOT11"/>
    <property type="match status" value="1"/>
</dbReference>
<evidence type="ECO:0000256" key="7">
    <source>
        <dbReference type="ARBA" id="ARBA00023158"/>
    </source>
</evidence>
<comment type="subcellular location">
    <subcellularLocation>
        <location evidence="2">Cytoplasm</location>
    </subcellularLocation>
    <subcellularLocation>
        <location evidence="1">Nucleus</location>
    </subcellularLocation>
</comment>
<gene>
    <name evidence="10" type="ORF">CASFOL_000916</name>
</gene>
<dbReference type="PANTHER" id="PTHR15975:SF0">
    <property type="entry name" value="CCR4-NOT TRANSCRIPTION COMPLEX SUBUNIT 11"/>
    <property type="match status" value="1"/>
</dbReference>
<evidence type="ECO:0000256" key="4">
    <source>
        <dbReference type="ARBA" id="ARBA00014872"/>
    </source>
</evidence>
<sequence>MLGFEDAGKLLGLLKVGEEKIIEEIVKDFKSDFPGVLQFYACYALELLITSNPKEKTLTPNQRLIALAIICQGYASQPPSSNPFISTLLDAACDDKAEKYERAFVLQLLGYSSMTKSREGIGGGEIEQETVLLKQSAADYIRNFDLSSHSFPTREQLEQQYCGNTLSKHFKSYFKDHAVRNVVHDPDVPHGCNSMSSEFDAQPGLTSKIGFGNRDETVAGLISSYSLEGLTPQWIRPRPPRFPIMDGELLWLNPEINHELLWDYGMCADTIREAEVRDLIGKALRALLKQVQQEQVLVEKELANYFQDVVKNDPIAAGVLTKLVNSPEMTEYFTVLENMGMTSRSVEVVNKLTAAIELPTGFLPTYIANGIRACLAIKDRHGKKKQVKFVCGVLRNLIGDKTINVHDIFIDVQIFCIEFSRIKVAAELFHLLQSLK</sequence>
<dbReference type="GO" id="GO:0031047">
    <property type="term" value="P:regulatory ncRNA-mediated gene silencing"/>
    <property type="evidence" value="ECO:0007669"/>
    <property type="project" value="UniProtKB-KW"/>
</dbReference>
<evidence type="ECO:0000256" key="1">
    <source>
        <dbReference type="ARBA" id="ARBA00004123"/>
    </source>
</evidence>
<evidence type="ECO:0000256" key="9">
    <source>
        <dbReference type="ARBA" id="ARBA00023242"/>
    </source>
</evidence>
<dbReference type="InterPro" id="IPR019312">
    <property type="entry name" value="CNOT11"/>
</dbReference>
<dbReference type="PANTHER" id="PTHR15975">
    <property type="entry name" value="CCR4-NOT TRANSCRIPTION COMPLEX SUBUNIT 11"/>
    <property type="match status" value="1"/>
</dbReference>
<evidence type="ECO:0000256" key="3">
    <source>
        <dbReference type="ARBA" id="ARBA00008030"/>
    </source>
</evidence>
<dbReference type="EMBL" id="JAVIJP010000002">
    <property type="protein sequence ID" value="KAL3655130.1"/>
    <property type="molecule type" value="Genomic_DNA"/>
</dbReference>
<keyword evidence="9" id="KW-0539">Nucleus</keyword>
<evidence type="ECO:0000256" key="5">
    <source>
        <dbReference type="ARBA" id="ARBA00022490"/>
    </source>
</evidence>
<evidence type="ECO:0000313" key="10">
    <source>
        <dbReference type="EMBL" id="KAL3655130.1"/>
    </source>
</evidence>
<evidence type="ECO:0000256" key="8">
    <source>
        <dbReference type="ARBA" id="ARBA00023163"/>
    </source>
</evidence>